<sequence>MLRLNCLEPFGGVTDGLVPSYFLPRVGDGFANHRIKHAIWMGGVAKSEATFNARMPFISPTILVGNHSDKFVTAHFGLEGASNTAVGASGQHGSGRHTKFNYGFFLQG</sequence>
<protein>
    <submittedName>
        <fullName evidence="1">Unannotated protein</fullName>
    </submittedName>
</protein>
<gene>
    <name evidence="1" type="ORF">UFOPK4043_00692</name>
</gene>
<organism evidence="1">
    <name type="scientific">freshwater metagenome</name>
    <dbReference type="NCBI Taxonomy" id="449393"/>
    <lineage>
        <taxon>unclassified sequences</taxon>
        <taxon>metagenomes</taxon>
        <taxon>ecological metagenomes</taxon>
    </lineage>
</organism>
<dbReference type="AlphaFoldDB" id="A0A6J7PHW3"/>
<evidence type="ECO:0000313" key="1">
    <source>
        <dbReference type="EMBL" id="CAB5004005.1"/>
    </source>
</evidence>
<dbReference type="EMBL" id="CAFBPA010000083">
    <property type="protein sequence ID" value="CAB5004005.1"/>
    <property type="molecule type" value="Genomic_DNA"/>
</dbReference>
<proteinExistence type="predicted"/>
<name>A0A6J7PHW3_9ZZZZ</name>
<reference evidence="1" key="1">
    <citation type="submission" date="2020-05" db="EMBL/GenBank/DDBJ databases">
        <authorList>
            <person name="Chiriac C."/>
            <person name="Salcher M."/>
            <person name="Ghai R."/>
            <person name="Kavagutti S V."/>
        </authorList>
    </citation>
    <scope>NUCLEOTIDE SEQUENCE</scope>
</reference>
<accession>A0A6J7PHW3</accession>